<dbReference type="InterPro" id="IPR003347">
    <property type="entry name" value="JmjC_dom"/>
</dbReference>
<dbReference type="STRING" id="698492.A0A0E9NKW2"/>
<dbReference type="OMA" id="YWHDMEF"/>
<evidence type="ECO:0000313" key="2">
    <source>
        <dbReference type="EMBL" id="GAO50341.1"/>
    </source>
</evidence>
<feature type="domain" description="JmjC" evidence="1">
    <location>
        <begin position="113"/>
        <end position="294"/>
    </location>
</feature>
<comment type="caution">
    <text evidence="2">The sequence shown here is derived from an EMBL/GenBank/DDBJ whole genome shotgun (WGS) entry which is preliminary data.</text>
</comment>
<dbReference type="PANTHER" id="PTHR12461">
    <property type="entry name" value="HYPOXIA-INDUCIBLE FACTOR 1 ALPHA INHIBITOR-RELATED"/>
    <property type="match status" value="1"/>
</dbReference>
<reference evidence="2 3" key="2">
    <citation type="journal article" date="2014" name="J. Gen. Appl. Microbiol.">
        <title>The early diverging ascomycetous budding yeast Saitoella complicata has three histone deacetylases belonging to the Clr6, Hos2, and Rpd3 lineages.</title>
        <authorList>
            <person name="Nishida H."/>
            <person name="Matsumoto T."/>
            <person name="Kondo S."/>
            <person name="Hamamoto M."/>
            <person name="Yoshikawa H."/>
        </authorList>
    </citation>
    <scope>NUCLEOTIDE SEQUENCE [LARGE SCALE GENOMIC DNA]</scope>
    <source>
        <strain evidence="2 3">NRRL Y-17804</strain>
    </source>
</reference>
<dbReference type="AlphaFoldDB" id="A0A0E9NKW2"/>
<dbReference type="EMBL" id="BACD03000031">
    <property type="protein sequence ID" value="GAO50341.1"/>
    <property type="molecule type" value="Genomic_DNA"/>
</dbReference>
<dbReference type="SMART" id="SM00558">
    <property type="entry name" value="JmjC"/>
    <property type="match status" value="1"/>
</dbReference>
<evidence type="ECO:0000313" key="3">
    <source>
        <dbReference type="Proteomes" id="UP000033140"/>
    </source>
</evidence>
<protein>
    <recommendedName>
        <fullName evidence="1">JmjC domain-containing protein</fullName>
    </recommendedName>
</protein>
<dbReference type="PANTHER" id="PTHR12461:SF99">
    <property type="entry name" value="BIFUNCTIONAL PEPTIDASE AND (3S)-LYSYL HYDROXYLASE JMJD7"/>
    <property type="match status" value="1"/>
</dbReference>
<dbReference type="InterPro" id="IPR014710">
    <property type="entry name" value="RmlC-like_jellyroll"/>
</dbReference>
<gene>
    <name evidence="2" type="ORF">G7K_4469-t1</name>
</gene>
<dbReference type="Proteomes" id="UP000033140">
    <property type="component" value="Unassembled WGS sequence"/>
</dbReference>
<reference evidence="2 3" key="3">
    <citation type="journal article" date="2015" name="Genome Announc.">
        <title>Draft Genome Sequence of the Archiascomycetous Yeast Saitoella complicata.</title>
        <authorList>
            <person name="Yamauchi K."/>
            <person name="Kondo S."/>
            <person name="Hamamoto M."/>
            <person name="Takahashi Y."/>
            <person name="Ogura Y."/>
            <person name="Hayashi T."/>
            <person name="Nishida H."/>
        </authorList>
    </citation>
    <scope>NUCLEOTIDE SEQUENCE [LARGE SCALE GENOMIC DNA]</scope>
    <source>
        <strain evidence="2 3">NRRL Y-17804</strain>
    </source>
</reference>
<organism evidence="2 3">
    <name type="scientific">Saitoella complicata (strain BCRC 22490 / CBS 7301 / JCM 7358 / NBRC 10748 / NRRL Y-17804)</name>
    <dbReference type="NCBI Taxonomy" id="698492"/>
    <lineage>
        <taxon>Eukaryota</taxon>
        <taxon>Fungi</taxon>
        <taxon>Dikarya</taxon>
        <taxon>Ascomycota</taxon>
        <taxon>Taphrinomycotina</taxon>
        <taxon>Taphrinomycotina incertae sedis</taxon>
        <taxon>Saitoella</taxon>
    </lineage>
</organism>
<dbReference type="InterPro" id="IPR041667">
    <property type="entry name" value="Cupin_8"/>
</dbReference>
<keyword evidence="3" id="KW-1185">Reference proteome</keyword>
<evidence type="ECO:0000259" key="1">
    <source>
        <dbReference type="PROSITE" id="PS51184"/>
    </source>
</evidence>
<name>A0A0E9NKW2_SAICN</name>
<dbReference type="Gene3D" id="2.60.120.10">
    <property type="entry name" value="Jelly Rolls"/>
    <property type="match status" value="1"/>
</dbReference>
<proteinExistence type="predicted"/>
<accession>A0A0E9NKW2</accession>
<dbReference type="SUPFAM" id="SSF51197">
    <property type="entry name" value="Clavaminate synthase-like"/>
    <property type="match status" value="1"/>
</dbReference>
<dbReference type="PROSITE" id="PS51184">
    <property type="entry name" value="JMJC"/>
    <property type="match status" value="1"/>
</dbReference>
<dbReference type="Pfam" id="PF13621">
    <property type="entry name" value="Cupin_8"/>
    <property type="match status" value="1"/>
</dbReference>
<sequence>MEQIVQDMIREYQERVHHPSATEFAKIVSRNRPVVITGVLEEWPARRNWSLSNLRQKVGHTMVDVAETPSGNADSVVGDHFVQPYVSVQPLNSVFDWLESRHKGSREGNVKYVQTQNGNLATEFSTLQHDVLEFDWAKEVFGSAADAANIWIGNSESVTSLHKDPYENLYCQIAGVKTFTLIPPWEFYCLDERLLPTATYQPVANDKLAVVPDSPPLSIPWLCVDPTAPEQSPTFSEFCRPLRVDLQPGEVLYLPALWFHHVGQRSDEEGKVIAVNWWYDMCYSQPLYAQFNFMKAIVLAAKGGYGWK</sequence>
<reference evidence="2 3" key="1">
    <citation type="journal article" date="2011" name="J. Gen. Appl. Microbiol.">
        <title>Draft genome sequencing of the enigmatic yeast Saitoella complicata.</title>
        <authorList>
            <person name="Nishida H."/>
            <person name="Hamamoto M."/>
            <person name="Sugiyama J."/>
        </authorList>
    </citation>
    <scope>NUCLEOTIDE SEQUENCE [LARGE SCALE GENOMIC DNA]</scope>
    <source>
        <strain evidence="2 3">NRRL Y-17804</strain>
    </source>
</reference>